<feature type="transmembrane region" description="Helical" evidence="8">
    <location>
        <begin position="147"/>
        <end position="169"/>
    </location>
</feature>
<comment type="similarity">
    <text evidence="2">Belongs to the binding-protein-dependent transport system permease family. FecCD subfamily.</text>
</comment>
<dbReference type="RefSeq" id="WP_278318928.1">
    <property type="nucleotide sequence ID" value="NZ_CP053314.1"/>
</dbReference>
<dbReference type="Gene3D" id="1.10.3470.10">
    <property type="entry name" value="ABC transporter involved in vitamin B12 uptake, BtuC"/>
    <property type="match status" value="1"/>
</dbReference>
<feature type="transmembrane region" description="Helical" evidence="8">
    <location>
        <begin position="276"/>
        <end position="294"/>
    </location>
</feature>
<dbReference type="GO" id="GO:0033214">
    <property type="term" value="P:siderophore-iron import into cell"/>
    <property type="evidence" value="ECO:0007669"/>
    <property type="project" value="TreeGrafter"/>
</dbReference>
<keyword evidence="7 8" id="KW-0472">Membrane</keyword>
<evidence type="ECO:0000256" key="3">
    <source>
        <dbReference type="ARBA" id="ARBA00022448"/>
    </source>
</evidence>
<feature type="transmembrane region" description="Helical" evidence="8">
    <location>
        <begin position="237"/>
        <end position="264"/>
    </location>
</feature>
<reference evidence="9" key="1">
    <citation type="submission" date="2023-04" db="EMBL/GenBank/DDBJ databases">
        <title>Genomic of Limosilactobacillus fermentum MSJK0025.</title>
        <authorList>
            <person name="Yang S."/>
        </authorList>
    </citation>
    <scope>NUCLEOTIDE SEQUENCE</scope>
    <source>
        <strain evidence="9">MSJK0025</strain>
    </source>
</reference>
<dbReference type="GO" id="GO:0022857">
    <property type="term" value="F:transmembrane transporter activity"/>
    <property type="evidence" value="ECO:0007669"/>
    <property type="project" value="InterPro"/>
</dbReference>
<feature type="transmembrane region" description="Helical" evidence="8">
    <location>
        <begin position="60"/>
        <end position="80"/>
    </location>
</feature>
<evidence type="ECO:0000256" key="2">
    <source>
        <dbReference type="ARBA" id="ARBA00007935"/>
    </source>
</evidence>
<evidence type="ECO:0000256" key="1">
    <source>
        <dbReference type="ARBA" id="ARBA00004651"/>
    </source>
</evidence>
<evidence type="ECO:0000256" key="6">
    <source>
        <dbReference type="ARBA" id="ARBA00022989"/>
    </source>
</evidence>
<dbReference type="InterPro" id="IPR000522">
    <property type="entry name" value="ABC_transptr_permease_BtuC"/>
</dbReference>
<gene>
    <name evidence="9" type="ORF">P8634_06165</name>
</gene>
<feature type="transmembrane region" description="Helical" evidence="8">
    <location>
        <begin position="306"/>
        <end position="325"/>
    </location>
</feature>
<keyword evidence="4" id="KW-1003">Cell membrane</keyword>
<evidence type="ECO:0000256" key="7">
    <source>
        <dbReference type="ARBA" id="ARBA00023136"/>
    </source>
</evidence>
<proteinExistence type="inferred from homology"/>
<evidence type="ECO:0000256" key="4">
    <source>
        <dbReference type="ARBA" id="ARBA00022475"/>
    </source>
</evidence>
<comment type="subcellular location">
    <subcellularLocation>
        <location evidence="1">Cell membrane</location>
        <topology evidence="1">Multi-pass membrane protein</topology>
    </subcellularLocation>
</comment>
<keyword evidence="5 8" id="KW-0812">Transmembrane</keyword>
<dbReference type="CDD" id="cd06550">
    <property type="entry name" value="TM_ABC_iron-siderophores_like"/>
    <property type="match status" value="1"/>
</dbReference>
<keyword evidence="3" id="KW-0813">Transport</keyword>
<dbReference type="Pfam" id="PF01032">
    <property type="entry name" value="FecCD"/>
    <property type="match status" value="1"/>
</dbReference>
<feature type="transmembrane region" description="Helical" evidence="8">
    <location>
        <begin position="116"/>
        <end position="135"/>
    </location>
</feature>
<keyword evidence="6 8" id="KW-1133">Transmembrane helix</keyword>
<evidence type="ECO:0000313" key="10">
    <source>
        <dbReference type="Proteomes" id="UP001218104"/>
    </source>
</evidence>
<evidence type="ECO:0000256" key="8">
    <source>
        <dbReference type="SAM" id="Phobius"/>
    </source>
</evidence>
<dbReference type="AlphaFoldDB" id="A0AAJ5ZZ77"/>
<dbReference type="SUPFAM" id="SSF81345">
    <property type="entry name" value="ABC transporter involved in vitamin B12 uptake, BtuC"/>
    <property type="match status" value="1"/>
</dbReference>
<accession>A0AAJ5ZZ77</accession>
<dbReference type="FunFam" id="1.10.3470.10:FF:000001">
    <property type="entry name" value="Vitamin B12 ABC transporter permease BtuC"/>
    <property type="match status" value="1"/>
</dbReference>
<feature type="transmembrane region" description="Helical" evidence="8">
    <location>
        <begin position="189"/>
        <end position="211"/>
    </location>
</feature>
<dbReference type="EMBL" id="CP121468">
    <property type="protein sequence ID" value="WFR88412.1"/>
    <property type="molecule type" value="Genomic_DNA"/>
</dbReference>
<evidence type="ECO:0000256" key="5">
    <source>
        <dbReference type="ARBA" id="ARBA00022692"/>
    </source>
</evidence>
<protein>
    <submittedName>
        <fullName evidence="9">Iron ABC transporter permease</fullName>
    </submittedName>
</protein>
<evidence type="ECO:0000313" key="9">
    <source>
        <dbReference type="EMBL" id="WFR88412.1"/>
    </source>
</evidence>
<dbReference type="Proteomes" id="UP001218104">
    <property type="component" value="Chromosome"/>
</dbReference>
<dbReference type="PANTHER" id="PTHR30472">
    <property type="entry name" value="FERRIC ENTEROBACTIN TRANSPORT SYSTEM PERMEASE PROTEIN"/>
    <property type="match status" value="1"/>
</dbReference>
<name>A0AAJ5ZZ77_LIMFE</name>
<sequence>MINRKSTYLTLIVALLLLVPLALIALSIGRMQLSLGQTWAVLIDPKHNTLYANILYDIRLPRVLGAMVIGAALASSGIAFQNLFNNPLVSPDLLGVSNGAAVGAALAILLNSNLWVVQGFALIGGILAVSITVLIPRLVGQGGTLILVLSGIIISGFMQAALGLLKYLADPDSQLQSIVYWQLGSIAKLDIPSLLAALPMMIIGFIILIFFRWHLTIMSLGGQTAASQGINIERERLVIILAATLLTAGAVCLAGTIGWIGLVVPHIARRLIGDNARFVLPLAAIFGAAFLLVIDTLARTMSAGEIPLSILTGFIGTPVFIYILAHRKDLIQ</sequence>
<dbReference type="GO" id="GO:0005886">
    <property type="term" value="C:plasma membrane"/>
    <property type="evidence" value="ECO:0007669"/>
    <property type="project" value="UniProtKB-SubCell"/>
</dbReference>
<dbReference type="PANTHER" id="PTHR30472:SF70">
    <property type="entry name" value="MOLYBDATE IMPORT SYSTEM PERMEASE PROTEIN MOLB"/>
    <property type="match status" value="1"/>
</dbReference>
<dbReference type="InterPro" id="IPR037294">
    <property type="entry name" value="ABC_BtuC-like"/>
</dbReference>
<organism evidence="9 10">
    <name type="scientific">Limosilactobacillus fermentum</name>
    <name type="common">Lactobacillus fermentum</name>
    <dbReference type="NCBI Taxonomy" id="1613"/>
    <lineage>
        <taxon>Bacteria</taxon>
        <taxon>Bacillati</taxon>
        <taxon>Bacillota</taxon>
        <taxon>Bacilli</taxon>
        <taxon>Lactobacillales</taxon>
        <taxon>Lactobacillaceae</taxon>
        <taxon>Limosilactobacillus</taxon>
    </lineage>
</organism>
<feature type="transmembrane region" description="Helical" evidence="8">
    <location>
        <begin position="92"/>
        <end position="110"/>
    </location>
</feature>